<proteinExistence type="predicted"/>
<feature type="region of interest" description="Disordered" evidence="2">
    <location>
        <begin position="70"/>
        <end position="142"/>
    </location>
</feature>
<evidence type="ECO:0008006" key="5">
    <source>
        <dbReference type="Google" id="ProtNLM"/>
    </source>
</evidence>
<evidence type="ECO:0000313" key="3">
    <source>
        <dbReference type="EMBL" id="KAK8864767.1"/>
    </source>
</evidence>
<keyword evidence="4" id="KW-1185">Reference proteome</keyword>
<dbReference type="EMBL" id="JAPFFF010000016">
    <property type="protein sequence ID" value="KAK8864767.1"/>
    <property type="molecule type" value="Genomic_DNA"/>
</dbReference>
<feature type="compositionally biased region" description="Basic residues" evidence="2">
    <location>
        <begin position="83"/>
        <end position="109"/>
    </location>
</feature>
<keyword evidence="1" id="KW-0175">Coiled coil</keyword>
<sequence>MNDYSLYDYNENESMKSYDYFEEIEKEQNMNPALFSDPFIEIDELKFKNQMLFDKISSISAQSYTYQGNPSNLDFSDDQINQKQRHQSKNLNKKAHAQQNKKKQIKPKSKNSMQSPFYDNPRKRSTEYQDNQRIPKESDSSTFSYFSNSRQFPSFRNNKASTPLSFKERYNLNLNPKRSKSPERNLIKRATEMQEKLVKMKKENEKLNKNYRSMLYKVYKTKNDVEILKDALATSHFERLVLGHYEWSNYAEKSF</sequence>
<protein>
    <recommendedName>
        <fullName evidence="5">BZIP domain-containing protein</fullName>
    </recommendedName>
</protein>
<reference evidence="3 4" key="1">
    <citation type="submission" date="2024-04" db="EMBL/GenBank/DDBJ databases">
        <title>Tritrichomonas musculus Genome.</title>
        <authorList>
            <person name="Alves-Ferreira E."/>
            <person name="Grigg M."/>
            <person name="Lorenzi H."/>
            <person name="Galac M."/>
        </authorList>
    </citation>
    <scope>NUCLEOTIDE SEQUENCE [LARGE SCALE GENOMIC DNA]</scope>
    <source>
        <strain evidence="3 4">EAF2021</strain>
    </source>
</reference>
<accession>A0ABR2ILM5</accession>
<organism evidence="3 4">
    <name type="scientific">Tritrichomonas musculus</name>
    <dbReference type="NCBI Taxonomy" id="1915356"/>
    <lineage>
        <taxon>Eukaryota</taxon>
        <taxon>Metamonada</taxon>
        <taxon>Parabasalia</taxon>
        <taxon>Tritrichomonadida</taxon>
        <taxon>Tritrichomonadidae</taxon>
        <taxon>Tritrichomonas</taxon>
    </lineage>
</organism>
<name>A0ABR2ILM5_9EUKA</name>
<evidence type="ECO:0000313" key="4">
    <source>
        <dbReference type="Proteomes" id="UP001470230"/>
    </source>
</evidence>
<evidence type="ECO:0000256" key="1">
    <source>
        <dbReference type="SAM" id="Coils"/>
    </source>
</evidence>
<comment type="caution">
    <text evidence="3">The sequence shown here is derived from an EMBL/GenBank/DDBJ whole genome shotgun (WGS) entry which is preliminary data.</text>
</comment>
<feature type="compositionally biased region" description="Polar residues" evidence="2">
    <location>
        <begin position="70"/>
        <end position="82"/>
    </location>
</feature>
<gene>
    <name evidence="3" type="ORF">M9Y10_010291</name>
</gene>
<feature type="coiled-coil region" evidence="1">
    <location>
        <begin position="183"/>
        <end position="210"/>
    </location>
</feature>
<dbReference type="Proteomes" id="UP001470230">
    <property type="component" value="Unassembled WGS sequence"/>
</dbReference>
<evidence type="ECO:0000256" key="2">
    <source>
        <dbReference type="SAM" id="MobiDB-lite"/>
    </source>
</evidence>